<name>A0AAD4YQR2_PRUDU</name>
<keyword evidence="3" id="KW-1185">Reference proteome</keyword>
<comment type="caution">
    <text evidence="2">The sequence shown here is derived from an EMBL/GenBank/DDBJ whole genome shotgun (WGS) entry which is preliminary data.</text>
</comment>
<protein>
    <submittedName>
        <fullName evidence="2">Uncharacterized protein</fullName>
    </submittedName>
</protein>
<proteinExistence type="predicted"/>
<keyword evidence="1" id="KW-0812">Transmembrane</keyword>
<keyword evidence="1" id="KW-1133">Transmembrane helix</keyword>
<evidence type="ECO:0000313" key="2">
    <source>
        <dbReference type="EMBL" id="KAI5317845.1"/>
    </source>
</evidence>
<dbReference type="EMBL" id="JAJFAZ020000007">
    <property type="protein sequence ID" value="KAI5317845.1"/>
    <property type="molecule type" value="Genomic_DNA"/>
</dbReference>
<reference evidence="2 3" key="1">
    <citation type="journal article" date="2022" name="G3 (Bethesda)">
        <title>Whole-genome sequence and methylome profiling of the almond [Prunus dulcis (Mill.) D.A. Webb] cultivar 'Nonpareil'.</title>
        <authorList>
            <person name="D'Amico-Willman K.M."/>
            <person name="Ouma W.Z."/>
            <person name="Meulia T."/>
            <person name="Sideli G.M."/>
            <person name="Gradziel T.M."/>
            <person name="Fresnedo-Ramirez J."/>
        </authorList>
    </citation>
    <scope>NUCLEOTIDE SEQUENCE [LARGE SCALE GENOMIC DNA]</scope>
    <source>
        <strain evidence="2">Clone GOH B32 T37-40</strain>
    </source>
</reference>
<dbReference type="AlphaFoldDB" id="A0AAD4YQR2"/>
<evidence type="ECO:0000313" key="3">
    <source>
        <dbReference type="Proteomes" id="UP001054821"/>
    </source>
</evidence>
<sequence length="165" mass="17434">MAVSIPEGVEGTDTIGDMADARSASSAVQNGYISLLLVRAIVTALTGPSLFVAIPPFGVSVLLKALLHRMASTTAVSTLSSNKTMRRVLSERLIPMVLDSHNHIGSTNRIKHGIAVLLLRLTVAKVVDGLGSQTGNVRYEGGGSRSFEWSIFSYSNGDITCGFSI</sequence>
<accession>A0AAD4YQR2</accession>
<evidence type="ECO:0000256" key="1">
    <source>
        <dbReference type="SAM" id="Phobius"/>
    </source>
</evidence>
<keyword evidence="1" id="KW-0472">Membrane</keyword>
<organism evidence="2 3">
    <name type="scientific">Prunus dulcis</name>
    <name type="common">Almond</name>
    <name type="synonym">Amygdalus dulcis</name>
    <dbReference type="NCBI Taxonomy" id="3755"/>
    <lineage>
        <taxon>Eukaryota</taxon>
        <taxon>Viridiplantae</taxon>
        <taxon>Streptophyta</taxon>
        <taxon>Embryophyta</taxon>
        <taxon>Tracheophyta</taxon>
        <taxon>Spermatophyta</taxon>
        <taxon>Magnoliopsida</taxon>
        <taxon>eudicotyledons</taxon>
        <taxon>Gunneridae</taxon>
        <taxon>Pentapetalae</taxon>
        <taxon>rosids</taxon>
        <taxon>fabids</taxon>
        <taxon>Rosales</taxon>
        <taxon>Rosaceae</taxon>
        <taxon>Amygdaloideae</taxon>
        <taxon>Amygdaleae</taxon>
        <taxon>Prunus</taxon>
    </lineage>
</organism>
<feature type="transmembrane region" description="Helical" evidence="1">
    <location>
        <begin position="36"/>
        <end position="63"/>
    </location>
</feature>
<gene>
    <name evidence="2" type="ORF">L3X38_037552</name>
</gene>
<dbReference type="Proteomes" id="UP001054821">
    <property type="component" value="Chromosome 7"/>
</dbReference>